<protein>
    <submittedName>
        <fullName evidence="2">Uncharacterized protein</fullName>
    </submittedName>
</protein>
<dbReference type="AlphaFoldDB" id="A0AAW0AKL8"/>
<dbReference type="Proteomes" id="UP001362999">
    <property type="component" value="Unassembled WGS sequence"/>
</dbReference>
<keyword evidence="3" id="KW-1185">Reference proteome</keyword>
<proteinExistence type="predicted"/>
<evidence type="ECO:0000313" key="3">
    <source>
        <dbReference type="Proteomes" id="UP001362999"/>
    </source>
</evidence>
<name>A0AAW0AKL8_9AGAR</name>
<organism evidence="2 3">
    <name type="scientific">Favolaschia claudopus</name>
    <dbReference type="NCBI Taxonomy" id="2862362"/>
    <lineage>
        <taxon>Eukaryota</taxon>
        <taxon>Fungi</taxon>
        <taxon>Dikarya</taxon>
        <taxon>Basidiomycota</taxon>
        <taxon>Agaricomycotina</taxon>
        <taxon>Agaricomycetes</taxon>
        <taxon>Agaricomycetidae</taxon>
        <taxon>Agaricales</taxon>
        <taxon>Marasmiineae</taxon>
        <taxon>Mycenaceae</taxon>
        <taxon>Favolaschia</taxon>
    </lineage>
</organism>
<gene>
    <name evidence="2" type="ORF">R3P38DRAFT_3362841</name>
</gene>
<feature type="region of interest" description="Disordered" evidence="1">
    <location>
        <begin position="21"/>
        <end position="46"/>
    </location>
</feature>
<dbReference type="EMBL" id="JAWWNJ010000059">
    <property type="protein sequence ID" value="KAK7013433.1"/>
    <property type="molecule type" value="Genomic_DNA"/>
</dbReference>
<accession>A0AAW0AKL8</accession>
<comment type="caution">
    <text evidence="2">The sequence shown here is derived from an EMBL/GenBank/DDBJ whole genome shotgun (WGS) entry which is preliminary data.</text>
</comment>
<evidence type="ECO:0000256" key="1">
    <source>
        <dbReference type="SAM" id="MobiDB-lite"/>
    </source>
</evidence>
<reference evidence="2 3" key="1">
    <citation type="journal article" date="2024" name="J Genomics">
        <title>Draft genome sequencing and assembly of Favolaschia claudopus CIRM-BRFM 2984 isolated from oak limbs.</title>
        <authorList>
            <person name="Navarro D."/>
            <person name="Drula E."/>
            <person name="Chaduli D."/>
            <person name="Cazenave R."/>
            <person name="Ahrendt S."/>
            <person name="Wang J."/>
            <person name="Lipzen A."/>
            <person name="Daum C."/>
            <person name="Barry K."/>
            <person name="Grigoriev I.V."/>
            <person name="Favel A."/>
            <person name="Rosso M.N."/>
            <person name="Martin F."/>
        </authorList>
    </citation>
    <scope>NUCLEOTIDE SEQUENCE [LARGE SCALE GENOMIC DNA]</scope>
    <source>
        <strain evidence="2 3">CIRM-BRFM 2984</strain>
    </source>
</reference>
<evidence type="ECO:0000313" key="2">
    <source>
        <dbReference type="EMBL" id="KAK7013433.1"/>
    </source>
</evidence>
<sequence>MPKHGHMITFVSQAVNFAQARPEETGNRTRQYNQDASPARPPDDRRTTCDELFVAARKDYLDPPSRHDLGYMNDRCPTCGALHWVAEQVPPKNSRSPYGMCCNHGKVALQRLEEPPEPLHRFFVGNDAQAVDNISSRRIRAKPQETQARCIKWAGRVKTGVKGLPPVVAQGVPVTDTKRTLLQSLDRATRPSHRKVNIGVANSDVLAVKMIHGKARNFGFFVAERSRYGDSDDPRCPPHDIGIFPRLAGFLVSADFGPPADQNINIGSLIKSVEDYVRIRHTSVIRLDPARSGQLLTWYRSTSAFSLPFLSNQVVLDSSPNPQKKWQKKNKKCHYT</sequence>